<sequence length="473" mass="47702">MIPLTAAEVAELAGGRVHAPSTAQDPPISTGGPVVIDSRAAAPGSLFVALPGERVDGADYAAAAVAGGASVVLAEREVDLPAGAALVVVDDAVAALGRLAAGVLDRLRRDGSGPLVVGVTGSQGKTTTKDLLAQVLPGPLVAPRGSFNNEIGAPLTVLRADAGTRSLVVEMGARGIGHIAHLCRIARPDVGVELVVGAAHAGEFGSLEATAQAKGELVEALPADGLAVLNADDDRVAAMAPRTTARVLTFGRGPHADVRAVDVVLDDHARPGFRLEHAGASASVQLRLHGEHQVTNALAAAAVALGTGGSVGDVAAALSAADPASPGRMQVVERADGVTVVHDAYNANPDSVRAALKALVGMAGGRRTWAVLGEMLELGAASRDEHDLVGRTVVRLDVDQLLVVGAGARPVYTGAVMEGSWGEEAAFADDVDAALEFLTPRLRPGDVVLVKSSNGAGLSRLAETLISAEASQT</sequence>
<evidence type="ECO:0000256" key="5">
    <source>
        <dbReference type="ARBA" id="ARBA00022840"/>
    </source>
</evidence>
<dbReference type="EC" id="6.3.2.10" evidence="10 11"/>
<dbReference type="GO" id="GO:0009252">
    <property type="term" value="P:peptidoglycan biosynthetic process"/>
    <property type="evidence" value="ECO:0007669"/>
    <property type="project" value="UniProtKB-UniRule"/>
</dbReference>
<keyword evidence="7 10" id="KW-0573">Peptidoglycan synthesis</keyword>
<dbReference type="InterPro" id="IPR013221">
    <property type="entry name" value="Mur_ligase_cen"/>
</dbReference>
<accession>A0A7Y9AT32</accession>
<evidence type="ECO:0000256" key="8">
    <source>
        <dbReference type="ARBA" id="ARBA00023306"/>
    </source>
</evidence>
<dbReference type="GO" id="GO:0005737">
    <property type="term" value="C:cytoplasm"/>
    <property type="evidence" value="ECO:0007669"/>
    <property type="project" value="UniProtKB-SubCell"/>
</dbReference>
<dbReference type="NCBIfam" id="TIGR01143">
    <property type="entry name" value="murF"/>
    <property type="match status" value="1"/>
</dbReference>
<evidence type="ECO:0000256" key="2">
    <source>
        <dbReference type="ARBA" id="ARBA00022598"/>
    </source>
</evidence>
<protein>
    <recommendedName>
        <fullName evidence="10 11">UDP-N-acetylmuramoyl-tripeptide--D-alanyl-D-alanine ligase</fullName>
        <ecNumber evidence="10 11">6.3.2.10</ecNumber>
    </recommendedName>
    <alternativeName>
        <fullName evidence="10">D-alanyl-D-alanine-adding enzyme</fullName>
    </alternativeName>
</protein>
<dbReference type="InterPro" id="IPR036565">
    <property type="entry name" value="Mur-like_cat_sf"/>
</dbReference>
<dbReference type="SUPFAM" id="SSF63418">
    <property type="entry name" value="MurE/MurF N-terminal domain"/>
    <property type="match status" value="1"/>
</dbReference>
<dbReference type="Gene3D" id="3.40.1390.10">
    <property type="entry name" value="MurE/MurF, N-terminal domain"/>
    <property type="match status" value="1"/>
</dbReference>
<dbReference type="GO" id="GO:0047480">
    <property type="term" value="F:UDP-N-acetylmuramoyl-tripeptide-D-alanyl-D-alanine ligase activity"/>
    <property type="evidence" value="ECO:0007669"/>
    <property type="project" value="UniProtKB-UniRule"/>
</dbReference>
<evidence type="ECO:0000313" key="16">
    <source>
        <dbReference type="Proteomes" id="UP000521922"/>
    </source>
</evidence>
<name>A0A7Y9AT32_9ACTN</name>
<comment type="function">
    <text evidence="10 11">Involved in cell wall formation. Catalyzes the final step in the synthesis of UDP-N-acetylmuramoyl-pentapeptide, the precursor of murein.</text>
</comment>
<dbReference type="InterPro" id="IPR005863">
    <property type="entry name" value="UDP-N-AcMur_synth"/>
</dbReference>
<reference evidence="15 16" key="1">
    <citation type="submission" date="2020-07" db="EMBL/GenBank/DDBJ databases">
        <title>Sequencing the genomes of 1000 actinobacteria strains.</title>
        <authorList>
            <person name="Klenk H.-P."/>
        </authorList>
    </citation>
    <scope>NUCLEOTIDE SEQUENCE [LARGE SCALE GENOMIC DNA]</scope>
    <source>
        <strain evidence="15 16">DSM 7487</strain>
    </source>
</reference>
<proteinExistence type="inferred from homology"/>
<dbReference type="HAMAP" id="MF_02019">
    <property type="entry name" value="MurF"/>
    <property type="match status" value="1"/>
</dbReference>
<keyword evidence="6 10" id="KW-0133">Cell shape</keyword>
<evidence type="ECO:0000259" key="14">
    <source>
        <dbReference type="Pfam" id="PF08245"/>
    </source>
</evidence>
<comment type="pathway">
    <text evidence="10 11">Cell wall biogenesis; peptidoglycan biosynthesis.</text>
</comment>
<evidence type="ECO:0000256" key="11">
    <source>
        <dbReference type="RuleBase" id="RU004136"/>
    </source>
</evidence>
<dbReference type="GO" id="GO:0071555">
    <property type="term" value="P:cell wall organization"/>
    <property type="evidence" value="ECO:0007669"/>
    <property type="project" value="UniProtKB-KW"/>
</dbReference>
<dbReference type="Pfam" id="PF02875">
    <property type="entry name" value="Mur_ligase_C"/>
    <property type="match status" value="1"/>
</dbReference>
<dbReference type="UniPathway" id="UPA00219"/>
<keyword evidence="9 10" id="KW-0961">Cell wall biogenesis/degradation</keyword>
<dbReference type="PANTHER" id="PTHR43024:SF1">
    <property type="entry name" value="UDP-N-ACETYLMURAMOYL-TRIPEPTIDE--D-ALANYL-D-ALANINE LIGASE"/>
    <property type="match status" value="1"/>
</dbReference>
<evidence type="ECO:0000256" key="1">
    <source>
        <dbReference type="ARBA" id="ARBA00022490"/>
    </source>
</evidence>
<gene>
    <name evidence="10" type="primary">murF</name>
    <name evidence="15" type="ORF">BJ968_000576</name>
</gene>
<dbReference type="InterPro" id="IPR051046">
    <property type="entry name" value="MurCDEF_CellWall_CoF430Synth"/>
</dbReference>
<dbReference type="InterPro" id="IPR004101">
    <property type="entry name" value="Mur_ligase_C"/>
</dbReference>
<evidence type="ECO:0000259" key="13">
    <source>
        <dbReference type="Pfam" id="PF02875"/>
    </source>
</evidence>
<evidence type="ECO:0000256" key="3">
    <source>
        <dbReference type="ARBA" id="ARBA00022618"/>
    </source>
</evidence>
<feature type="domain" description="Mur ligase N-terminal catalytic" evidence="12">
    <location>
        <begin position="34"/>
        <end position="101"/>
    </location>
</feature>
<keyword evidence="4 10" id="KW-0547">Nucleotide-binding</keyword>
<dbReference type="AlphaFoldDB" id="A0A7Y9AT32"/>
<dbReference type="PANTHER" id="PTHR43024">
    <property type="entry name" value="UDP-N-ACETYLMURAMOYL-TRIPEPTIDE--D-ALANYL-D-ALANINE LIGASE"/>
    <property type="match status" value="1"/>
</dbReference>
<evidence type="ECO:0000256" key="9">
    <source>
        <dbReference type="ARBA" id="ARBA00023316"/>
    </source>
</evidence>
<comment type="similarity">
    <text evidence="10">Belongs to the MurCDEF family. MurF subfamily.</text>
</comment>
<dbReference type="Gene3D" id="3.90.190.20">
    <property type="entry name" value="Mur ligase, C-terminal domain"/>
    <property type="match status" value="1"/>
</dbReference>
<dbReference type="Proteomes" id="UP000521922">
    <property type="component" value="Unassembled WGS sequence"/>
</dbReference>
<organism evidence="15 16">
    <name type="scientific">Kineococcus aurantiacus</name>
    <dbReference type="NCBI Taxonomy" id="37633"/>
    <lineage>
        <taxon>Bacteria</taxon>
        <taxon>Bacillati</taxon>
        <taxon>Actinomycetota</taxon>
        <taxon>Actinomycetes</taxon>
        <taxon>Kineosporiales</taxon>
        <taxon>Kineosporiaceae</taxon>
        <taxon>Kineococcus</taxon>
    </lineage>
</organism>
<evidence type="ECO:0000259" key="12">
    <source>
        <dbReference type="Pfam" id="PF01225"/>
    </source>
</evidence>
<dbReference type="Gene3D" id="3.40.1190.10">
    <property type="entry name" value="Mur-like, catalytic domain"/>
    <property type="match status" value="1"/>
</dbReference>
<dbReference type="Pfam" id="PF08245">
    <property type="entry name" value="Mur_ligase_M"/>
    <property type="match status" value="1"/>
</dbReference>
<evidence type="ECO:0000256" key="10">
    <source>
        <dbReference type="HAMAP-Rule" id="MF_02019"/>
    </source>
</evidence>
<dbReference type="SUPFAM" id="SSF53244">
    <property type="entry name" value="MurD-like peptide ligases, peptide-binding domain"/>
    <property type="match status" value="1"/>
</dbReference>
<evidence type="ECO:0000256" key="6">
    <source>
        <dbReference type="ARBA" id="ARBA00022960"/>
    </source>
</evidence>
<dbReference type="InterPro" id="IPR000713">
    <property type="entry name" value="Mur_ligase_N"/>
</dbReference>
<dbReference type="SUPFAM" id="SSF53623">
    <property type="entry name" value="MurD-like peptide ligases, catalytic domain"/>
    <property type="match status" value="1"/>
</dbReference>
<dbReference type="GO" id="GO:0051301">
    <property type="term" value="P:cell division"/>
    <property type="evidence" value="ECO:0007669"/>
    <property type="project" value="UniProtKB-KW"/>
</dbReference>
<keyword evidence="2 10" id="KW-0436">Ligase</keyword>
<dbReference type="InterPro" id="IPR036615">
    <property type="entry name" value="Mur_ligase_C_dom_sf"/>
</dbReference>
<keyword evidence="1 10" id="KW-0963">Cytoplasm</keyword>
<feature type="binding site" evidence="10">
    <location>
        <begin position="121"/>
        <end position="127"/>
    </location>
    <ligand>
        <name>ATP</name>
        <dbReference type="ChEBI" id="CHEBI:30616"/>
    </ligand>
</feature>
<evidence type="ECO:0000313" key="15">
    <source>
        <dbReference type="EMBL" id="NYD21036.1"/>
    </source>
</evidence>
<feature type="domain" description="Mur ligase central" evidence="14">
    <location>
        <begin position="119"/>
        <end position="304"/>
    </location>
</feature>
<dbReference type="GO" id="GO:0005524">
    <property type="term" value="F:ATP binding"/>
    <property type="evidence" value="ECO:0007669"/>
    <property type="project" value="UniProtKB-UniRule"/>
</dbReference>
<comment type="subcellular location">
    <subcellularLocation>
        <location evidence="10 11">Cytoplasm</location>
    </subcellularLocation>
</comment>
<keyword evidence="8 10" id="KW-0131">Cell cycle</keyword>
<dbReference type="InterPro" id="IPR035911">
    <property type="entry name" value="MurE/MurF_N"/>
</dbReference>
<dbReference type="RefSeq" id="WP_179749057.1">
    <property type="nucleotide sequence ID" value="NZ_BAAAGN010000038.1"/>
</dbReference>
<dbReference type="GO" id="GO:0008360">
    <property type="term" value="P:regulation of cell shape"/>
    <property type="evidence" value="ECO:0007669"/>
    <property type="project" value="UniProtKB-KW"/>
</dbReference>
<comment type="catalytic activity">
    <reaction evidence="10 11">
        <text>D-alanyl-D-alanine + UDP-N-acetyl-alpha-D-muramoyl-L-alanyl-gamma-D-glutamyl-meso-2,6-diaminopimelate + ATP = UDP-N-acetyl-alpha-D-muramoyl-L-alanyl-gamma-D-glutamyl-meso-2,6-diaminopimeloyl-D-alanyl-D-alanine + ADP + phosphate + H(+)</text>
        <dbReference type="Rhea" id="RHEA:28374"/>
        <dbReference type="ChEBI" id="CHEBI:15378"/>
        <dbReference type="ChEBI" id="CHEBI:30616"/>
        <dbReference type="ChEBI" id="CHEBI:43474"/>
        <dbReference type="ChEBI" id="CHEBI:57822"/>
        <dbReference type="ChEBI" id="CHEBI:61386"/>
        <dbReference type="ChEBI" id="CHEBI:83905"/>
        <dbReference type="ChEBI" id="CHEBI:456216"/>
        <dbReference type="EC" id="6.3.2.10"/>
    </reaction>
</comment>
<evidence type="ECO:0000256" key="7">
    <source>
        <dbReference type="ARBA" id="ARBA00022984"/>
    </source>
</evidence>
<keyword evidence="5 10" id="KW-0067">ATP-binding</keyword>
<keyword evidence="16" id="KW-1185">Reference proteome</keyword>
<dbReference type="Pfam" id="PF01225">
    <property type="entry name" value="Mur_ligase"/>
    <property type="match status" value="1"/>
</dbReference>
<dbReference type="EMBL" id="JACCBB010000001">
    <property type="protein sequence ID" value="NYD21036.1"/>
    <property type="molecule type" value="Genomic_DNA"/>
</dbReference>
<feature type="domain" description="Mur ligase C-terminal" evidence="13">
    <location>
        <begin position="327"/>
        <end position="453"/>
    </location>
</feature>
<keyword evidence="3 10" id="KW-0132">Cell division</keyword>
<comment type="caution">
    <text evidence="15">The sequence shown here is derived from an EMBL/GenBank/DDBJ whole genome shotgun (WGS) entry which is preliminary data.</text>
</comment>
<evidence type="ECO:0000256" key="4">
    <source>
        <dbReference type="ARBA" id="ARBA00022741"/>
    </source>
</evidence>